<gene>
    <name evidence="1" type="ORF">GM655_18910</name>
</gene>
<reference evidence="1 2" key="1">
    <citation type="submission" date="2019-11" db="EMBL/GenBank/DDBJ databases">
        <title>Type strains purchased from KCTC, JCM and DSMZ.</title>
        <authorList>
            <person name="Lu H."/>
        </authorList>
    </citation>
    <scope>NUCLEOTIDE SEQUENCE [LARGE SCALE GENOMIC DNA]</scope>
    <source>
        <strain evidence="1 2">DSM 103461</strain>
    </source>
</reference>
<comment type="caution">
    <text evidence="1">The sequence shown here is derived from an EMBL/GenBank/DDBJ whole genome shotgun (WGS) entry which is preliminary data.</text>
</comment>
<keyword evidence="2" id="KW-1185">Reference proteome</keyword>
<dbReference type="Proteomes" id="UP000735592">
    <property type="component" value="Unassembled WGS sequence"/>
</dbReference>
<proteinExistence type="predicted"/>
<dbReference type="EMBL" id="WNKW01000006">
    <property type="protein sequence ID" value="MTW34876.1"/>
    <property type="molecule type" value="Genomic_DNA"/>
</dbReference>
<evidence type="ECO:0000313" key="1">
    <source>
        <dbReference type="EMBL" id="MTW34876.1"/>
    </source>
</evidence>
<accession>A0ABW9SRW3</accession>
<protein>
    <recommendedName>
        <fullName evidence="3">Type I restriction endonuclease subunit M</fullName>
    </recommendedName>
</protein>
<name>A0ABW9SRW3_9BURK</name>
<sequence length="100" mass="11087">MHESNQVNKVSPLFPLGLLVATPGALEVLKEYGIIPMRLIARHSRGDWGDVGRDDAKSNDRAVHSGARLLSCYRLANRVKIWVITEADRSSTTVLLPSDY</sequence>
<organism evidence="1 2">
    <name type="scientific">Pseudoduganella danionis</name>
    <dbReference type="NCBI Taxonomy" id="1890295"/>
    <lineage>
        <taxon>Bacteria</taxon>
        <taxon>Pseudomonadati</taxon>
        <taxon>Pseudomonadota</taxon>
        <taxon>Betaproteobacteria</taxon>
        <taxon>Burkholderiales</taxon>
        <taxon>Oxalobacteraceae</taxon>
        <taxon>Telluria group</taxon>
        <taxon>Pseudoduganella</taxon>
    </lineage>
</organism>
<evidence type="ECO:0008006" key="3">
    <source>
        <dbReference type="Google" id="ProtNLM"/>
    </source>
</evidence>
<evidence type="ECO:0000313" key="2">
    <source>
        <dbReference type="Proteomes" id="UP000735592"/>
    </source>
</evidence>